<dbReference type="STRING" id="335973.SAMN04488693_103188"/>
<feature type="transmembrane region" description="Helical" evidence="1">
    <location>
        <begin position="120"/>
        <end position="140"/>
    </location>
</feature>
<feature type="transmembrane region" description="Helical" evidence="1">
    <location>
        <begin position="87"/>
        <end position="108"/>
    </location>
</feature>
<dbReference type="OrthoDB" id="4951405at2"/>
<name>A0A1G8FTE8_9MICC</name>
<dbReference type="Proteomes" id="UP000199258">
    <property type="component" value="Unassembled WGS sequence"/>
</dbReference>
<feature type="transmembrane region" description="Helical" evidence="1">
    <location>
        <begin position="27"/>
        <end position="49"/>
    </location>
</feature>
<protein>
    <submittedName>
        <fullName evidence="2">ATP synthase protein I</fullName>
    </submittedName>
</protein>
<accession>A0A1G8FTE8</accession>
<feature type="transmembrane region" description="Helical" evidence="1">
    <location>
        <begin position="55"/>
        <end position="75"/>
    </location>
</feature>
<dbReference type="AlphaFoldDB" id="A0A1G8FTE8"/>
<keyword evidence="3" id="KW-1185">Reference proteome</keyword>
<dbReference type="EMBL" id="FNDT01000003">
    <property type="protein sequence ID" value="SDH85387.1"/>
    <property type="molecule type" value="Genomic_DNA"/>
</dbReference>
<dbReference type="RefSeq" id="WP_090585081.1">
    <property type="nucleotide sequence ID" value="NZ_FNDT01000003.1"/>
</dbReference>
<keyword evidence="1" id="KW-0812">Transmembrane</keyword>
<reference evidence="2 3" key="1">
    <citation type="submission" date="2016-10" db="EMBL/GenBank/DDBJ databases">
        <authorList>
            <person name="de Groot N.N."/>
        </authorList>
    </citation>
    <scope>NUCLEOTIDE SEQUENCE [LARGE SCALE GENOMIC DNA]</scope>
    <source>
        <strain evidence="2 3">NP_1H</strain>
    </source>
</reference>
<proteinExistence type="predicted"/>
<keyword evidence="1" id="KW-1133">Transmembrane helix</keyword>
<gene>
    <name evidence="2" type="ORF">SAMN04488693_103188</name>
</gene>
<evidence type="ECO:0000313" key="2">
    <source>
        <dbReference type="EMBL" id="SDH85387.1"/>
    </source>
</evidence>
<organism evidence="2 3">
    <name type="scientific">Arthrobacter subterraneus</name>
    <dbReference type="NCBI Taxonomy" id="335973"/>
    <lineage>
        <taxon>Bacteria</taxon>
        <taxon>Bacillati</taxon>
        <taxon>Actinomycetota</taxon>
        <taxon>Actinomycetes</taxon>
        <taxon>Micrococcales</taxon>
        <taxon>Micrococcaceae</taxon>
        <taxon>Arthrobacter</taxon>
    </lineage>
</organism>
<evidence type="ECO:0000313" key="3">
    <source>
        <dbReference type="Proteomes" id="UP000199258"/>
    </source>
</evidence>
<evidence type="ECO:0000256" key="1">
    <source>
        <dbReference type="SAM" id="Phobius"/>
    </source>
</evidence>
<keyword evidence="1" id="KW-0472">Membrane</keyword>
<sequence length="165" mass="17009">MISPDASRARGSGVSASGPTPSLWLHILLRCVAGTGAALIVAAAVAFMLHGSGAAASAAFGYAVVALFFGVSLLIGHFVGRSNPSGALGIFVVTYAIKVVGFAAVLFFVGAPQWLDRTWFFGSAVGAVVLWQIIEVAVFARARHQLYHDDDGAPLSGQRAVDGHA</sequence>